<accession>A0A3M0CSL1</accession>
<evidence type="ECO:0000256" key="2">
    <source>
        <dbReference type="SAM" id="MobiDB-lite"/>
    </source>
</evidence>
<dbReference type="AlphaFoldDB" id="A0A3M0CSL1"/>
<dbReference type="InParanoid" id="A0A3M0CSL1"/>
<feature type="compositionally biased region" description="Pro residues" evidence="2">
    <location>
        <begin position="1"/>
        <end position="13"/>
    </location>
</feature>
<keyword evidence="1" id="KW-0175">Coiled coil</keyword>
<proteinExistence type="predicted"/>
<evidence type="ECO:0000313" key="4">
    <source>
        <dbReference type="Proteomes" id="UP000271227"/>
    </source>
</evidence>
<feature type="compositionally biased region" description="Basic and acidic residues" evidence="2">
    <location>
        <begin position="789"/>
        <end position="807"/>
    </location>
</feature>
<feature type="compositionally biased region" description="Low complexity" evidence="2">
    <location>
        <begin position="689"/>
        <end position="708"/>
    </location>
</feature>
<feature type="region of interest" description="Disordered" evidence="2">
    <location>
        <begin position="789"/>
        <end position="813"/>
    </location>
</feature>
<comment type="caution">
    <text evidence="3">The sequence shown here is derived from an EMBL/GenBank/DDBJ whole genome shotgun (WGS) entry which is preliminary data.</text>
</comment>
<dbReference type="Proteomes" id="UP000271227">
    <property type="component" value="Unassembled WGS sequence"/>
</dbReference>
<reference evidence="3 4" key="1">
    <citation type="submission" date="2018-10" db="EMBL/GenBank/DDBJ databases">
        <title>Genomic Encyclopedia of Archaeal and Bacterial Type Strains, Phase II (KMG-II): from individual species to whole genera.</title>
        <authorList>
            <person name="Goeker M."/>
        </authorList>
    </citation>
    <scope>NUCLEOTIDE SEQUENCE [LARGE SCALE GENOMIC DNA]</scope>
    <source>
        <strain evidence="3 4">DSM 25217</strain>
    </source>
</reference>
<dbReference type="EMBL" id="REFR01000009">
    <property type="protein sequence ID" value="RMB11917.1"/>
    <property type="molecule type" value="Genomic_DNA"/>
</dbReference>
<feature type="region of interest" description="Disordered" evidence="2">
    <location>
        <begin position="1"/>
        <end position="46"/>
    </location>
</feature>
<gene>
    <name evidence="3" type="ORF">BXY39_0404</name>
</gene>
<feature type="coiled-coil region" evidence="1">
    <location>
        <begin position="209"/>
        <end position="236"/>
    </location>
</feature>
<name>A0A3M0CSL1_9PROT</name>
<protein>
    <recommendedName>
        <fullName evidence="5">Portal protein</fullName>
    </recommendedName>
</protein>
<evidence type="ECO:0000313" key="3">
    <source>
        <dbReference type="EMBL" id="RMB11917.1"/>
    </source>
</evidence>
<feature type="region of interest" description="Disordered" evidence="2">
    <location>
        <begin position="688"/>
        <end position="712"/>
    </location>
</feature>
<keyword evidence="4" id="KW-1185">Reference proteome</keyword>
<organism evidence="3 4">
    <name type="scientific">Eilatimonas milleporae</name>
    <dbReference type="NCBI Taxonomy" id="911205"/>
    <lineage>
        <taxon>Bacteria</taxon>
        <taxon>Pseudomonadati</taxon>
        <taxon>Pseudomonadota</taxon>
        <taxon>Alphaproteobacteria</taxon>
        <taxon>Kordiimonadales</taxon>
        <taxon>Kordiimonadaceae</taxon>
        <taxon>Eilatimonas</taxon>
    </lineage>
</organism>
<evidence type="ECO:0000256" key="1">
    <source>
        <dbReference type="SAM" id="Coils"/>
    </source>
</evidence>
<evidence type="ECO:0008006" key="5">
    <source>
        <dbReference type="Google" id="ProtNLM"/>
    </source>
</evidence>
<sequence>MPDIEPAPAPPAPNRSATDGPVTGSIDAETADPGAIDPGAIDPGTVDSGAMEEAVTALLHRLERECADFVAAKTRIEEEWTEDMRALYGRYDEQTERDLKEHRKSRLFANMTRPKTHAWEARLADLLFPTNDRNWGIGPTPVPELALAIARDPGGAPGRGPQTPNMTDGGQNANNMNAEGVIMEGLNTQSMGGDSMAGSGRDAELRARALSARAILDEARRRADAMQDEIEDQLIQGGYQAANRRVIKDMCRLGTGILKGPVTTGDTRERWVAETGADGRTHWRHSALADETPKFVRVDPWSFFPDPGARIGEDLEKTYERHLLTKKALRDWAKRPGFYRDAVRRLLADGPADAVPSYLADLRAITQDDAHTVRDRYVAWEYRGPLDADDLKALFAHAGDDTGLAAIAGADILTDVQVVIYFCQGQVLAAGLHPLDSRRSLYDACPFFEDEASLWGYGVPRLMRDAQKAINASWRMMMDNGDLSTGPQIVVKKSKIMPADGSMAIKGRKIWYADETTAVGDAFATFPIDSRQGELMNIFELARRLVDDEVSLPLIAQGEQGAQTTRTASGLSLLMNSANVIFRWVVTNWDDHITVPAIRKQYHYNMQFSPRDEIKGDMSVEARGSSVLLVRELQAQNIMTVLANFIGHPVLGRYVREYNSLKAVYQTLMLDAKELLYSKEEVEQRLAEAAEAEAQAQAEQAQEQQAQADPMDDPRTARLAFEREKLAAELEDRAAERAARLNTARLTNETALIKALTGDELAYEKLRAVLADKAEDRLTKERIFQGEMHFKERQSRREAMTGKDLPDGTRFAP</sequence>